<evidence type="ECO:0000313" key="2">
    <source>
        <dbReference type="Proteomes" id="UP000694563"/>
    </source>
</evidence>
<reference evidence="1" key="2">
    <citation type="submission" date="2025-09" db="UniProtKB">
        <authorList>
            <consortium name="Ensembl"/>
        </authorList>
    </citation>
    <scope>IDENTIFICATION</scope>
</reference>
<sequence>MSENHSTEDKAAFYALINSLEHNTKLKLGKNKNILCSVLGACLFAAVETRLRQNNQEQTAINLVEILQKQLNEERSENQTLRNENYSLKFALNREHTNTIKHNDSPLEMEEKETVHISQIYPQKELTFMKNFGEYCCPKLRPVIKTQYDYLNRDDTDPHISSKETPYTPTELAKLKKEYGRLPHESETEYVFRVSLSGGDYIQLSEQEACGYWGHGVFLTTGDKRYPWSLTQRAAYWAGGLNPLERGDPIALTGTSDQLLENIQKAACLQMIHERKLIIGSESPMQLPVKAEIMTPLICGLPESLKATAILLQKTIAAISPVERLESSQLNSPNSERRVWTWSEVAEELLNYSRKYGPVKSSEEKLEKIKGIRFFSPSQGTSDKVKQLSTRQYWWGVGIKKGVPKEIMDGLPLDRLTKIVVNWPSFLKGTNTLPL</sequence>
<proteinExistence type="predicted"/>
<evidence type="ECO:0000313" key="1">
    <source>
        <dbReference type="Ensembl" id="ENSCUSP00005021944.1"/>
    </source>
</evidence>
<accession>A0A8C3Y7W9</accession>
<protein>
    <submittedName>
        <fullName evidence="1">Uncharacterized protein</fullName>
    </submittedName>
</protein>
<dbReference type="Proteomes" id="UP000694563">
    <property type="component" value="Unassembled WGS sequence"/>
</dbReference>
<dbReference type="Ensembl" id="ENSCUST00005022729.1">
    <property type="protein sequence ID" value="ENSCUSP00005021944.1"/>
    <property type="gene ID" value="ENSCUSG00005013914.1"/>
</dbReference>
<name>A0A8C3Y7W9_CATUS</name>
<keyword evidence="2" id="KW-1185">Reference proteome</keyword>
<reference evidence="1" key="1">
    <citation type="submission" date="2025-08" db="UniProtKB">
        <authorList>
            <consortium name="Ensembl"/>
        </authorList>
    </citation>
    <scope>IDENTIFICATION</scope>
</reference>
<organism evidence="1 2">
    <name type="scientific">Catharus ustulatus</name>
    <name type="common">Russet-backed thrush</name>
    <name type="synonym">Hylocichla ustulatus</name>
    <dbReference type="NCBI Taxonomy" id="91951"/>
    <lineage>
        <taxon>Eukaryota</taxon>
        <taxon>Metazoa</taxon>
        <taxon>Chordata</taxon>
        <taxon>Craniata</taxon>
        <taxon>Vertebrata</taxon>
        <taxon>Euteleostomi</taxon>
        <taxon>Archelosauria</taxon>
        <taxon>Archosauria</taxon>
        <taxon>Dinosauria</taxon>
        <taxon>Saurischia</taxon>
        <taxon>Theropoda</taxon>
        <taxon>Coelurosauria</taxon>
        <taxon>Aves</taxon>
        <taxon>Neognathae</taxon>
        <taxon>Neoaves</taxon>
        <taxon>Telluraves</taxon>
        <taxon>Australaves</taxon>
        <taxon>Passeriformes</taxon>
        <taxon>Turdidae</taxon>
        <taxon>Catharus</taxon>
    </lineage>
</organism>
<dbReference type="AlphaFoldDB" id="A0A8C3Y7W9"/>